<reference evidence="1" key="1">
    <citation type="journal article" date="2014" name="Front. Microbiol.">
        <title>High frequency of phylogenetically diverse reductive dehalogenase-homologous genes in deep subseafloor sedimentary metagenomes.</title>
        <authorList>
            <person name="Kawai M."/>
            <person name="Futagami T."/>
            <person name="Toyoda A."/>
            <person name="Takaki Y."/>
            <person name="Nishi S."/>
            <person name="Hori S."/>
            <person name="Arai W."/>
            <person name="Tsubouchi T."/>
            <person name="Morono Y."/>
            <person name="Uchiyama I."/>
            <person name="Ito T."/>
            <person name="Fujiyama A."/>
            <person name="Inagaki F."/>
            <person name="Takami H."/>
        </authorList>
    </citation>
    <scope>NUCLEOTIDE SEQUENCE</scope>
    <source>
        <strain evidence="1">Expedition CK06-06</strain>
    </source>
</reference>
<evidence type="ECO:0000313" key="1">
    <source>
        <dbReference type="EMBL" id="GAJ02715.1"/>
    </source>
</evidence>
<feature type="non-terminal residue" evidence="1">
    <location>
        <position position="234"/>
    </location>
</feature>
<name>X1VAH4_9ZZZZ</name>
<dbReference type="Gene3D" id="3.60.21.70">
    <property type="entry name" value="PhoD-like phosphatase"/>
    <property type="match status" value="1"/>
</dbReference>
<accession>X1VAH4</accession>
<feature type="non-terminal residue" evidence="1">
    <location>
        <position position="1"/>
    </location>
</feature>
<protein>
    <recommendedName>
        <fullName evidence="2">PhoD-like phosphatase metallophosphatase domain-containing protein</fullName>
    </recommendedName>
</protein>
<comment type="caution">
    <text evidence="1">The sequence shown here is derived from an EMBL/GenBank/DDBJ whole genome shotgun (WGS) entry which is preliminary data.</text>
</comment>
<dbReference type="EMBL" id="BARW01033887">
    <property type="protein sequence ID" value="GAJ02715.1"/>
    <property type="molecule type" value="Genomic_DNA"/>
</dbReference>
<evidence type="ECO:0008006" key="2">
    <source>
        <dbReference type="Google" id="ProtNLM"/>
    </source>
</evidence>
<proteinExistence type="predicted"/>
<gene>
    <name evidence="1" type="ORF">S12H4_53264</name>
</gene>
<dbReference type="InterPro" id="IPR038607">
    <property type="entry name" value="PhoD-like_sf"/>
</dbReference>
<dbReference type="AlphaFoldDB" id="X1VAH4"/>
<organism evidence="1">
    <name type="scientific">marine sediment metagenome</name>
    <dbReference type="NCBI Taxonomy" id="412755"/>
    <lineage>
        <taxon>unclassified sequences</taxon>
        <taxon>metagenomes</taxon>
        <taxon>ecological metagenomes</taxon>
    </lineage>
</organism>
<sequence>GAQMKAVLSQTIFCGGAHIHGGTKNRLHADMDSNGWPQTGRNKAIAEIRKAFAIHIAGDQHLATIFHHGIDDWNDSCWSFCVPSIANLYLRWWRPLEPGKNRERGAPEYTGEFLDGFGNKVTLLAVANPSPERNGGNRLTTRAAGFGVVKFNKKKREITIECWPRNVDITDRKTKQYPGWPRTIKQEDNYARKAAAYLPSIKVSGVRDPVVQVIDEGSGEIVYTLRIKGTSFRP</sequence>